<proteinExistence type="inferred from homology"/>
<evidence type="ECO:0000256" key="8">
    <source>
        <dbReference type="HAMAP-Rule" id="MF_01430"/>
    </source>
</evidence>
<keyword evidence="7 8" id="KW-0998">Cell outer membrane</keyword>
<dbReference type="Gene3D" id="2.40.160.50">
    <property type="entry name" value="membrane protein fhac: a member of the omp85/tpsb transporter family"/>
    <property type="match status" value="1"/>
</dbReference>
<comment type="similarity">
    <text evidence="8">Belongs to the BamA family.</text>
</comment>
<dbReference type="PIRSF" id="PIRSF006076">
    <property type="entry name" value="OM_assembly_OMP85"/>
    <property type="match status" value="1"/>
</dbReference>
<organism evidence="12 13">
    <name type="scientific">Luteimonas lutimaris</name>
    <dbReference type="NCBI Taxonomy" id="698645"/>
    <lineage>
        <taxon>Bacteria</taxon>
        <taxon>Pseudomonadati</taxon>
        <taxon>Pseudomonadota</taxon>
        <taxon>Gammaproteobacteria</taxon>
        <taxon>Lysobacterales</taxon>
        <taxon>Lysobacteraceae</taxon>
        <taxon>Luteimonas</taxon>
    </lineage>
</organism>
<evidence type="ECO:0000256" key="1">
    <source>
        <dbReference type="ARBA" id="ARBA00004370"/>
    </source>
</evidence>
<keyword evidence="4 8" id="KW-0732">Signal</keyword>
<dbReference type="InterPro" id="IPR034746">
    <property type="entry name" value="POTRA"/>
</dbReference>
<evidence type="ECO:0000256" key="5">
    <source>
        <dbReference type="ARBA" id="ARBA00022737"/>
    </source>
</evidence>
<evidence type="ECO:0000256" key="2">
    <source>
        <dbReference type="ARBA" id="ARBA00022452"/>
    </source>
</evidence>
<dbReference type="InterPro" id="IPR039910">
    <property type="entry name" value="D15-like"/>
</dbReference>
<keyword evidence="13" id="KW-1185">Reference proteome</keyword>
<feature type="signal peptide" evidence="8">
    <location>
        <begin position="1"/>
        <end position="42"/>
    </location>
</feature>
<evidence type="ECO:0000256" key="7">
    <source>
        <dbReference type="ARBA" id="ARBA00023237"/>
    </source>
</evidence>
<dbReference type="Pfam" id="PF07244">
    <property type="entry name" value="POTRA"/>
    <property type="match status" value="4"/>
</dbReference>
<dbReference type="InterPro" id="IPR010827">
    <property type="entry name" value="BamA/TamA_POTRA"/>
</dbReference>
<dbReference type="Proteomes" id="UP001501727">
    <property type="component" value="Unassembled WGS sequence"/>
</dbReference>
<gene>
    <name evidence="8 12" type="primary">bamA</name>
    <name evidence="12" type="ORF">GCM10022229_23990</name>
</gene>
<dbReference type="Gene3D" id="3.10.20.310">
    <property type="entry name" value="membrane protein fhac"/>
    <property type="match status" value="5"/>
</dbReference>
<dbReference type="HAMAP" id="MF_01430">
    <property type="entry name" value="OM_assembly_BamA"/>
    <property type="match status" value="1"/>
</dbReference>
<dbReference type="Pfam" id="PF01103">
    <property type="entry name" value="Omp85"/>
    <property type="match status" value="1"/>
</dbReference>
<reference evidence="13" key="1">
    <citation type="journal article" date="2019" name="Int. J. Syst. Evol. Microbiol.">
        <title>The Global Catalogue of Microorganisms (GCM) 10K type strain sequencing project: providing services to taxonomists for standard genome sequencing and annotation.</title>
        <authorList>
            <consortium name="The Broad Institute Genomics Platform"/>
            <consortium name="The Broad Institute Genome Sequencing Center for Infectious Disease"/>
            <person name="Wu L."/>
            <person name="Ma J."/>
        </authorList>
    </citation>
    <scope>NUCLEOTIDE SEQUENCE [LARGE SCALE GENOMIC DNA]</scope>
    <source>
        <strain evidence="13">JCM 16916</strain>
    </source>
</reference>
<dbReference type="PANTHER" id="PTHR12815:SF23">
    <property type="entry name" value="OUTER MEMBRANE PROTEIN ASSEMBLY FACTOR BAMA"/>
    <property type="match status" value="1"/>
</dbReference>
<feature type="domain" description="POTRA" evidence="11">
    <location>
        <begin position="315"/>
        <end position="393"/>
    </location>
</feature>
<comment type="caution">
    <text evidence="12">The sequence shown here is derived from an EMBL/GenBank/DDBJ whole genome shotgun (WGS) entry which is preliminary data.</text>
</comment>
<accession>A0ABP7MSR7</accession>
<dbReference type="PANTHER" id="PTHR12815">
    <property type="entry name" value="SORTING AND ASSEMBLY MACHINERY SAMM50 PROTEIN FAMILY MEMBER"/>
    <property type="match status" value="1"/>
</dbReference>
<feature type="domain" description="POTRA" evidence="11">
    <location>
        <begin position="141"/>
        <end position="221"/>
    </location>
</feature>
<evidence type="ECO:0000313" key="12">
    <source>
        <dbReference type="EMBL" id="GAA3929493.1"/>
    </source>
</evidence>
<keyword evidence="3 8" id="KW-0812">Transmembrane</keyword>
<comment type="function">
    <text evidence="8">Part of the outer membrane protein assembly complex, which is involved in assembly and insertion of beta-barrel proteins into the outer membrane.</text>
</comment>
<keyword evidence="5 8" id="KW-0677">Repeat</keyword>
<name>A0ABP7MSR7_9GAMM</name>
<dbReference type="PROSITE" id="PS51779">
    <property type="entry name" value="POTRA"/>
    <property type="match status" value="4"/>
</dbReference>
<sequence length="856" mass="94651" precursor="true">MPSPRRGSGADPNPGSDLMTRTPNRRLLVLALATAMTGPAWAQQTVDPQAAFGITPPEQQAPAAPVARPDSNFTVSDIRVDGLQRIGAGTVFTYLPIERGDSVDSSRIAQAIRALYKTGFFEDVRAGRQGDILVFTVSERPAINKLTVTGNKDIKSEELLKGLGDIGLAEGETFDRLSLDRVTQELTRQYNNRGKYNVEISPTVSKLDRNRVDVTIAIKEGKAAKIRHINLIGNEAFEQEDLTDSWESAESNWLSWYRRDDQYSREKLSGDMEKLNNYYLDRGYVDFSVDSTQVAISPDKRDMFLTMGLTEGEVYKVSSIQVTGDTVLPKESIERMVLVKEGQTFSRALLELTADSITATLGNIGYAFAQVNPIPDIDRDDRTVAINLQVVPGPRVNVRRLVFKGNTRTSDEVMRREMRQFEGAWYSQVAIDRSKVRLQRLGFFEPGSVDVQTQPVPGTSDQVDVVVNVKETTSGSFVFGLGYSQLAGVTTSVQLSQNNFLGSGNRISVEAQRNVYLQRYSFSFLNPYFTDGGLSLGYNLWWREFDNSEFNTAQYSSTSASGQMVLGVPITESDTVSALFGIDRNQISTFRGYTPDSIVDYIDALGARTFHSWRTELAWARDTRNDYLQPTRGTLQRVSLETTLPGSTVQFYKLNYEFSKYWPISRALVLNTRIDLGYGDSYGSDSVRVFCQTNPGQPLPTPSGAVMAAAPADCAPGSTYDRTLVASGLPFFENFYAGGARSVRGFRDNTLGPREAAANSTYLQPLGGSLKTVGSLEMFFPTLFDSPAARISAFVDFGNVYKDVDAFDANELRVSTGVALMWRAPVGPISISYAFPLRQGDNDEVERLQFTFGGAF</sequence>
<dbReference type="InterPro" id="IPR000184">
    <property type="entry name" value="Bac_surfAg_D15"/>
</dbReference>
<dbReference type="NCBIfam" id="TIGR03303">
    <property type="entry name" value="OM_YaeT"/>
    <property type="match status" value="1"/>
</dbReference>
<evidence type="ECO:0000256" key="6">
    <source>
        <dbReference type="ARBA" id="ARBA00023136"/>
    </source>
</evidence>
<evidence type="ECO:0000256" key="4">
    <source>
        <dbReference type="ARBA" id="ARBA00022729"/>
    </source>
</evidence>
<keyword evidence="6 8" id="KW-0472">Membrane</keyword>
<evidence type="ECO:0000256" key="9">
    <source>
        <dbReference type="NCBIfam" id="TIGR03303"/>
    </source>
</evidence>
<dbReference type="InterPro" id="IPR023707">
    <property type="entry name" value="OM_assembly_BamA"/>
</dbReference>
<feature type="domain" description="POTRA" evidence="11">
    <location>
        <begin position="396"/>
        <end position="472"/>
    </location>
</feature>
<comment type="subcellular location">
    <subcellularLocation>
        <location evidence="8">Cell outer membrane</location>
    </subcellularLocation>
    <subcellularLocation>
        <location evidence="1">Membrane</location>
    </subcellularLocation>
</comment>
<feature type="region of interest" description="Disordered" evidence="10">
    <location>
        <begin position="1"/>
        <end position="22"/>
    </location>
</feature>
<evidence type="ECO:0000256" key="3">
    <source>
        <dbReference type="ARBA" id="ARBA00022692"/>
    </source>
</evidence>
<protein>
    <recommendedName>
        <fullName evidence="8 9">Outer membrane protein assembly factor BamA</fullName>
    </recommendedName>
</protein>
<feature type="domain" description="POTRA" evidence="11">
    <location>
        <begin position="73"/>
        <end position="140"/>
    </location>
</feature>
<evidence type="ECO:0000259" key="11">
    <source>
        <dbReference type="PROSITE" id="PS51779"/>
    </source>
</evidence>
<evidence type="ECO:0000256" key="10">
    <source>
        <dbReference type="SAM" id="MobiDB-lite"/>
    </source>
</evidence>
<comment type="subunit">
    <text evidence="8">Part of the Bam complex.</text>
</comment>
<keyword evidence="2 8" id="KW-1134">Transmembrane beta strand</keyword>
<evidence type="ECO:0000313" key="13">
    <source>
        <dbReference type="Proteomes" id="UP001501727"/>
    </source>
</evidence>
<dbReference type="EMBL" id="BAAAZU010000024">
    <property type="protein sequence ID" value="GAA3929493.1"/>
    <property type="molecule type" value="Genomic_DNA"/>
</dbReference>
<feature type="chain" id="PRO_5044903808" description="Outer membrane protein assembly factor BamA" evidence="8">
    <location>
        <begin position="43"/>
        <end position="856"/>
    </location>
</feature>